<dbReference type="SUPFAM" id="SSF48652">
    <property type="entry name" value="Tetraspanin"/>
    <property type="match status" value="1"/>
</dbReference>
<evidence type="ECO:0000256" key="4">
    <source>
        <dbReference type="ARBA" id="ARBA00022989"/>
    </source>
</evidence>
<feature type="transmembrane region" description="Helical" evidence="6">
    <location>
        <begin position="59"/>
        <end position="78"/>
    </location>
</feature>
<keyword evidence="5 6" id="KW-0472">Membrane</keyword>
<feature type="transmembrane region" description="Helical" evidence="6">
    <location>
        <begin position="85"/>
        <end position="111"/>
    </location>
</feature>
<dbReference type="PRINTS" id="PR00259">
    <property type="entry name" value="TMFOUR"/>
</dbReference>
<gene>
    <name evidence="7" type="ORF">MNOR_LOCUS16246</name>
</gene>
<keyword evidence="8" id="KW-1185">Reference proteome</keyword>
<organism evidence="7 8">
    <name type="scientific">Meganyctiphanes norvegica</name>
    <name type="common">Northern krill</name>
    <name type="synonym">Thysanopoda norvegica</name>
    <dbReference type="NCBI Taxonomy" id="48144"/>
    <lineage>
        <taxon>Eukaryota</taxon>
        <taxon>Metazoa</taxon>
        <taxon>Ecdysozoa</taxon>
        <taxon>Arthropoda</taxon>
        <taxon>Crustacea</taxon>
        <taxon>Multicrustacea</taxon>
        <taxon>Malacostraca</taxon>
        <taxon>Eumalacostraca</taxon>
        <taxon>Eucarida</taxon>
        <taxon>Euphausiacea</taxon>
        <taxon>Euphausiidae</taxon>
        <taxon>Meganyctiphanes</taxon>
    </lineage>
</organism>
<evidence type="ECO:0000256" key="2">
    <source>
        <dbReference type="ARBA" id="ARBA00006840"/>
    </source>
</evidence>
<feature type="non-terminal residue" evidence="7">
    <location>
        <position position="215"/>
    </location>
</feature>
<evidence type="ECO:0000313" key="7">
    <source>
        <dbReference type="EMBL" id="CAL4098493.1"/>
    </source>
</evidence>
<comment type="caution">
    <text evidence="7">The sequence shown here is derived from an EMBL/GenBank/DDBJ whole genome shotgun (WGS) entry which is preliminary data.</text>
</comment>
<proteinExistence type="inferred from homology"/>
<accession>A0AAV2QTX9</accession>
<dbReference type="AlphaFoldDB" id="A0AAV2QTX9"/>
<dbReference type="PIRSF" id="PIRSF002419">
    <property type="entry name" value="Tetraspanin"/>
    <property type="match status" value="1"/>
</dbReference>
<feature type="transmembrane region" description="Helical" evidence="6">
    <location>
        <begin position="21"/>
        <end position="39"/>
    </location>
</feature>
<evidence type="ECO:0000256" key="6">
    <source>
        <dbReference type="RuleBase" id="RU361218"/>
    </source>
</evidence>
<evidence type="ECO:0000256" key="3">
    <source>
        <dbReference type="ARBA" id="ARBA00022692"/>
    </source>
</evidence>
<comment type="caution">
    <text evidence="6">Lacks conserved residue(s) required for the propagation of feature annotation.</text>
</comment>
<evidence type="ECO:0000256" key="5">
    <source>
        <dbReference type="ARBA" id="ARBA00023136"/>
    </source>
</evidence>
<dbReference type="Pfam" id="PF00335">
    <property type="entry name" value="Tetraspanin"/>
    <property type="match status" value="1"/>
</dbReference>
<dbReference type="PANTHER" id="PTHR19282">
    <property type="entry name" value="TETRASPANIN"/>
    <property type="match status" value="1"/>
</dbReference>
<dbReference type="Proteomes" id="UP001497623">
    <property type="component" value="Unassembled WGS sequence"/>
</dbReference>
<dbReference type="Gene3D" id="1.10.1450.10">
    <property type="entry name" value="Tetraspanin"/>
    <property type="match status" value="1"/>
</dbReference>
<dbReference type="InterPro" id="IPR018499">
    <property type="entry name" value="Tetraspanin/Peripherin"/>
</dbReference>
<keyword evidence="4 6" id="KW-1133">Transmembrane helix</keyword>
<dbReference type="EMBL" id="CAXKWB010010570">
    <property type="protein sequence ID" value="CAL4098493.1"/>
    <property type="molecule type" value="Genomic_DNA"/>
</dbReference>
<dbReference type="PANTHER" id="PTHR19282:SF252">
    <property type="entry name" value="TETRASPANIN"/>
    <property type="match status" value="1"/>
</dbReference>
<keyword evidence="3 6" id="KW-0812">Transmembrane</keyword>
<name>A0AAV2QTX9_MEGNR</name>
<dbReference type="GO" id="GO:0005886">
    <property type="term" value="C:plasma membrane"/>
    <property type="evidence" value="ECO:0007669"/>
    <property type="project" value="TreeGrafter"/>
</dbReference>
<dbReference type="InterPro" id="IPR008952">
    <property type="entry name" value="Tetraspanin_EC2_sf"/>
</dbReference>
<evidence type="ECO:0000256" key="1">
    <source>
        <dbReference type="ARBA" id="ARBA00004141"/>
    </source>
</evidence>
<dbReference type="InterPro" id="IPR000301">
    <property type="entry name" value="Tetraspanin_animals"/>
</dbReference>
<sequence>MGKRLQTHAAVTCMKTLLMGFNVIFWISGLVILLAGVFLELEVYKYVEISPDLSGTAPWILVATGGFMLLLGALACCCTAKGQPVLLFCYAAFLLVIFVILVGAGVSAWAYRDRMKAGYEDGLTSTFTQYGKNETFTNAVNNIQSTLSCCGIHNASDWVSMPYGQTHDPPYPPTCCRDAVDNQCLVYPQGGWVTLKGYIDSKILQVCPSCITFLQ</sequence>
<comment type="similarity">
    <text evidence="2 6">Belongs to the tetraspanin (TM4SF) family.</text>
</comment>
<evidence type="ECO:0000313" key="8">
    <source>
        <dbReference type="Proteomes" id="UP001497623"/>
    </source>
</evidence>
<protein>
    <recommendedName>
        <fullName evidence="6">Tetraspanin</fullName>
    </recommendedName>
</protein>
<reference evidence="7 8" key="1">
    <citation type="submission" date="2024-05" db="EMBL/GenBank/DDBJ databases">
        <authorList>
            <person name="Wallberg A."/>
        </authorList>
    </citation>
    <scope>NUCLEOTIDE SEQUENCE [LARGE SCALE GENOMIC DNA]</scope>
</reference>
<comment type="subcellular location">
    <subcellularLocation>
        <location evidence="1 6">Membrane</location>
        <topology evidence="1 6">Multi-pass membrane protein</topology>
    </subcellularLocation>
</comment>